<dbReference type="EMBL" id="LJPM01000122">
    <property type="protein sequence ID" value="KPW24207.1"/>
    <property type="molecule type" value="Genomic_DNA"/>
</dbReference>
<evidence type="ECO:0000313" key="1">
    <source>
        <dbReference type="EMBL" id="KPW24207.1"/>
    </source>
</evidence>
<accession>A0A0P9HXW9</accession>
<evidence type="ECO:0000313" key="2">
    <source>
        <dbReference type="Proteomes" id="UP000050297"/>
    </source>
</evidence>
<sequence>MATLGNPTGMTHQALGMDIAIDAHQHPPANRRGRLAQLPVALRQIVIDLRRRCLHGHFAQRGEVGLGKKGIDGRARLLRHVDLAVAQALQQFAGRQVDQHQFKGFLQHPVRQGFTHLHAGDAADMVIKAFQMLDVDRGIHIDTGGEQFLNVLPAFGVSTAGCIGVRQFVDQHQARRSLEQRVEVHFFEGHAAIISAQQGLLRQAAEQRLGFCAAMGFDHARQHLYALAQLRMSRLEHGVSLAHPWRGAEKNLQPPAPLAGQLGQQCVSSTGITHVGYHPLSDQLQLSESAAYTAHFVTAAHCAVQTVTDSGSYSRPIR</sequence>
<protein>
    <submittedName>
        <fullName evidence="1">Uncharacterized protein</fullName>
    </submittedName>
</protein>
<dbReference type="AlphaFoldDB" id="A0A0P9HXW9"/>
<organism evidence="1 2">
    <name type="scientific">Pseudomonas syringae pv. aceris</name>
    <dbReference type="NCBI Taxonomy" id="199198"/>
    <lineage>
        <taxon>Bacteria</taxon>
        <taxon>Pseudomonadati</taxon>
        <taxon>Pseudomonadota</taxon>
        <taxon>Gammaproteobacteria</taxon>
        <taxon>Pseudomonadales</taxon>
        <taxon>Pseudomonadaceae</taxon>
        <taxon>Pseudomonas</taxon>
        <taxon>Pseudomonas syringae</taxon>
    </lineage>
</organism>
<proteinExistence type="predicted"/>
<dbReference type="Proteomes" id="UP000050297">
    <property type="component" value="Unassembled WGS sequence"/>
</dbReference>
<name>A0A0P9HXW9_PSESX</name>
<comment type="caution">
    <text evidence="1">The sequence shown here is derived from an EMBL/GenBank/DDBJ whole genome shotgun (WGS) entry which is preliminary data.</text>
</comment>
<reference evidence="1 2" key="1">
    <citation type="submission" date="2015-09" db="EMBL/GenBank/DDBJ databases">
        <title>Genome announcement of multiple Pseudomonas syringae strains.</title>
        <authorList>
            <person name="Thakur S."/>
            <person name="Wang P.W."/>
            <person name="Gong Y."/>
            <person name="Weir B.S."/>
            <person name="Guttman D.S."/>
        </authorList>
    </citation>
    <scope>NUCLEOTIDE SEQUENCE [LARGE SCALE GENOMIC DNA]</scope>
    <source>
        <strain evidence="1 2">ICMP2802</strain>
    </source>
</reference>
<gene>
    <name evidence="1" type="ORF">ALO91_05858</name>
</gene>